<dbReference type="InterPro" id="IPR013083">
    <property type="entry name" value="Znf_RING/FYVE/PHD"/>
</dbReference>
<keyword evidence="4 6" id="KW-0863">Zinc-finger</keyword>
<dbReference type="GO" id="GO:0061630">
    <property type="term" value="F:ubiquitin protein ligase activity"/>
    <property type="evidence" value="ECO:0007669"/>
    <property type="project" value="UniProtKB-EC"/>
</dbReference>
<dbReference type="AlphaFoldDB" id="A0A2G9HI83"/>
<dbReference type="SMART" id="SM00184">
    <property type="entry name" value="RING"/>
    <property type="match status" value="1"/>
</dbReference>
<keyword evidence="5" id="KW-0862">Zinc</keyword>
<protein>
    <recommendedName>
        <fullName evidence="2">RING-type E3 ubiquitin transferase</fullName>
        <ecNumber evidence="2">2.3.2.27</ecNumber>
    </recommendedName>
</protein>
<evidence type="ECO:0000256" key="1">
    <source>
        <dbReference type="ARBA" id="ARBA00000900"/>
    </source>
</evidence>
<dbReference type="InterPro" id="IPR001841">
    <property type="entry name" value="Znf_RING"/>
</dbReference>
<gene>
    <name evidence="8" type="ORF">CDL12_10315</name>
</gene>
<evidence type="ECO:0000313" key="9">
    <source>
        <dbReference type="Proteomes" id="UP000231279"/>
    </source>
</evidence>
<keyword evidence="9" id="KW-1185">Reference proteome</keyword>
<evidence type="ECO:0000256" key="2">
    <source>
        <dbReference type="ARBA" id="ARBA00012483"/>
    </source>
</evidence>
<dbReference type="SUPFAM" id="SSF57850">
    <property type="entry name" value="RING/U-box"/>
    <property type="match status" value="1"/>
</dbReference>
<comment type="caution">
    <text evidence="8">The sequence shown here is derived from an EMBL/GenBank/DDBJ whole genome shotgun (WGS) entry which is preliminary data.</text>
</comment>
<dbReference type="GO" id="GO:0016567">
    <property type="term" value="P:protein ubiquitination"/>
    <property type="evidence" value="ECO:0007669"/>
    <property type="project" value="TreeGrafter"/>
</dbReference>
<organism evidence="8 9">
    <name type="scientific">Handroanthus impetiginosus</name>
    <dbReference type="NCBI Taxonomy" id="429701"/>
    <lineage>
        <taxon>Eukaryota</taxon>
        <taxon>Viridiplantae</taxon>
        <taxon>Streptophyta</taxon>
        <taxon>Embryophyta</taxon>
        <taxon>Tracheophyta</taxon>
        <taxon>Spermatophyta</taxon>
        <taxon>Magnoliopsida</taxon>
        <taxon>eudicotyledons</taxon>
        <taxon>Gunneridae</taxon>
        <taxon>Pentapetalae</taxon>
        <taxon>asterids</taxon>
        <taxon>lamiids</taxon>
        <taxon>Lamiales</taxon>
        <taxon>Bignoniaceae</taxon>
        <taxon>Crescentiina</taxon>
        <taxon>Tabebuia alliance</taxon>
        <taxon>Handroanthus</taxon>
    </lineage>
</organism>
<dbReference type="EC" id="2.3.2.27" evidence="2"/>
<evidence type="ECO:0000256" key="5">
    <source>
        <dbReference type="ARBA" id="ARBA00022833"/>
    </source>
</evidence>
<dbReference type="EMBL" id="NKXS01001755">
    <property type="protein sequence ID" value="PIN17010.1"/>
    <property type="molecule type" value="Genomic_DNA"/>
</dbReference>
<dbReference type="GO" id="GO:0005737">
    <property type="term" value="C:cytoplasm"/>
    <property type="evidence" value="ECO:0007669"/>
    <property type="project" value="TreeGrafter"/>
</dbReference>
<keyword evidence="3" id="KW-0479">Metal-binding</keyword>
<dbReference type="Proteomes" id="UP000231279">
    <property type="component" value="Unassembled WGS sequence"/>
</dbReference>
<dbReference type="SMART" id="SM00744">
    <property type="entry name" value="RINGv"/>
    <property type="match status" value="1"/>
</dbReference>
<proteinExistence type="predicted"/>
<evidence type="ECO:0000313" key="8">
    <source>
        <dbReference type="EMBL" id="PIN17010.1"/>
    </source>
</evidence>
<dbReference type="STRING" id="429701.A0A2G9HI83"/>
<accession>A0A2G9HI83</accession>
<dbReference type="Pfam" id="PF13639">
    <property type="entry name" value="zf-RING_2"/>
    <property type="match status" value="1"/>
</dbReference>
<evidence type="ECO:0000256" key="3">
    <source>
        <dbReference type="ARBA" id="ARBA00022723"/>
    </source>
</evidence>
<name>A0A2G9HI83_9LAMI</name>
<evidence type="ECO:0000256" key="4">
    <source>
        <dbReference type="ARBA" id="ARBA00022771"/>
    </source>
</evidence>
<dbReference type="PANTHER" id="PTHR15710">
    <property type="entry name" value="E3 UBIQUITIN-PROTEIN LIGASE PRAJA"/>
    <property type="match status" value="1"/>
</dbReference>
<feature type="domain" description="RING-type" evidence="7">
    <location>
        <begin position="182"/>
        <end position="223"/>
    </location>
</feature>
<evidence type="ECO:0000259" key="7">
    <source>
        <dbReference type="PROSITE" id="PS50089"/>
    </source>
</evidence>
<dbReference type="GO" id="GO:0016874">
    <property type="term" value="F:ligase activity"/>
    <property type="evidence" value="ECO:0007669"/>
    <property type="project" value="UniProtKB-KW"/>
</dbReference>
<comment type="catalytic activity">
    <reaction evidence="1">
        <text>S-ubiquitinyl-[E2 ubiquitin-conjugating enzyme]-L-cysteine + [acceptor protein]-L-lysine = [E2 ubiquitin-conjugating enzyme]-L-cysteine + N(6)-ubiquitinyl-[acceptor protein]-L-lysine.</text>
        <dbReference type="EC" id="2.3.2.27"/>
    </reaction>
</comment>
<keyword evidence="8" id="KW-0436">Ligase</keyword>
<dbReference type="Gene3D" id="3.30.40.10">
    <property type="entry name" value="Zinc/RING finger domain, C3HC4 (zinc finger)"/>
    <property type="match status" value="1"/>
</dbReference>
<dbReference type="PROSITE" id="PS50089">
    <property type="entry name" value="ZF_RING_2"/>
    <property type="match status" value="1"/>
</dbReference>
<reference evidence="9" key="1">
    <citation type="journal article" date="2018" name="Gigascience">
        <title>Genome assembly of the Pink Ipe (Handroanthus impetiginosus, Bignoniaceae), a highly valued, ecologically keystone Neotropical timber forest tree.</title>
        <authorList>
            <person name="Silva-Junior O.B."/>
            <person name="Grattapaglia D."/>
            <person name="Novaes E."/>
            <person name="Collevatti R.G."/>
        </authorList>
    </citation>
    <scope>NUCLEOTIDE SEQUENCE [LARGE SCALE GENOMIC DNA]</scope>
    <source>
        <strain evidence="9">cv. UFG-1</strain>
    </source>
</reference>
<dbReference type="OrthoDB" id="4348522at2759"/>
<evidence type="ECO:0000256" key="6">
    <source>
        <dbReference type="PROSITE-ProRule" id="PRU00175"/>
    </source>
</evidence>
<sequence>MTEYGYHQCSLRFDTKKRKNVSFTAAGSEFYIDIRYSCMPIFSDWILPEDSEEPQLLRRVRSFTSTEHIRLNLEQFSNEEKAREIIGNATQLWPVCDINRPSLIDFALRKAREFVESMPPSHNAGYINLRVRPELKYVFDERLAVRLATRQSTEEAEIGMVPAMEWSIELLESTSLMESGSCVICLEEFVIGGEGVTMPCSHIFHEDCIKKWLRTSHYCPICRYQMPTN</sequence>
<dbReference type="InterPro" id="IPR011016">
    <property type="entry name" value="Znf_RING-CH"/>
</dbReference>
<dbReference type="PANTHER" id="PTHR15710:SF77">
    <property type="entry name" value="RING-H2 FINGER PROTEIN ATL21B"/>
    <property type="match status" value="1"/>
</dbReference>
<dbReference type="GO" id="GO:0008270">
    <property type="term" value="F:zinc ion binding"/>
    <property type="evidence" value="ECO:0007669"/>
    <property type="project" value="UniProtKB-KW"/>
</dbReference>